<name>A0A1H4GWZ8_9GAMM</name>
<keyword evidence="9" id="KW-1185">Reference proteome</keyword>
<evidence type="ECO:0000256" key="5">
    <source>
        <dbReference type="ARBA" id="ARBA00023136"/>
    </source>
</evidence>
<organism evidence="8 9">
    <name type="scientific">Marinobacterium iners DSM 11526</name>
    <dbReference type="NCBI Taxonomy" id="1122198"/>
    <lineage>
        <taxon>Bacteria</taxon>
        <taxon>Pseudomonadati</taxon>
        <taxon>Pseudomonadota</taxon>
        <taxon>Gammaproteobacteria</taxon>
        <taxon>Oceanospirillales</taxon>
        <taxon>Oceanospirillaceae</taxon>
        <taxon>Marinobacterium</taxon>
    </lineage>
</organism>
<dbReference type="InterPro" id="IPR010432">
    <property type="entry name" value="RDD"/>
</dbReference>
<reference evidence="9" key="1">
    <citation type="submission" date="2016-10" db="EMBL/GenBank/DDBJ databases">
        <authorList>
            <person name="Varghese N."/>
            <person name="Submissions S."/>
        </authorList>
    </citation>
    <scope>NUCLEOTIDE SEQUENCE [LARGE SCALE GENOMIC DNA]</scope>
    <source>
        <strain evidence="9">DSM 11526</strain>
    </source>
</reference>
<dbReference type="GO" id="GO:0005886">
    <property type="term" value="C:plasma membrane"/>
    <property type="evidence" value="ECO:0007669"/>
    <property type="project" value="UniProtKB-SubCell"/>
</dbReference>
<dbReference type="STRING" id="1122198.SAMN02745729_12053"/>
<feature type="transmembrane region" description="Helical" evidence="6">
    <location>
        <begin position="54"/>
        <end position="78"/>
    </location>
</feature>
<evidence type="ECO:0000256" key="2">
    <source>
        <dbReference type="ARBA" id="ARBA00022475"/>
    </source>
</evidence>
<feature type="domain" description="RDD" evidence="7">
    <location>
        <begin position="48"/>
        <end position="178"/>
    </location>
</feature>
<keyword evidence="3 6" id="KW-0812">Transmembrane</keyword>
<feature type="transmembrane region" description="Helical" evidence="6">
    <location>
        <begin position="142"/>
        <end position="165"/>
    </location>
</feature>
<comment type="subcellular location">
    <subcellularLocation>
        <location evidence="1">Cell membrane</location>
        <topology evidence="1">Multi-pass membrane protein</topology>
    </subcellularLocation>
</comment>
<sequence>MPSPCQHRWQGFTLIPPWCYNPSPTQPMDPDMPMHRPFAEEFTDTRPASLVKRLLAMVYDALLVIAIWMIVGGVGVMLNDGEAISAQTSSPSAVALFNSALFCITFLFFGFFWTRNGQTLGMLAWRLRVQTLEGGRLSWSKALVRFLCAIPSLGLCGIGLLWMLFTDERLSWHDRWSGSCIVQLPKPSPQKP</sequence>
<proteinExistence type="predicted"/>
<feature type="transmembrane region" description="Helical" evidence="6">
    <location>
        <begin position="93"/>
        <end position="113"/>
    </location>
</feature>
<dbReference type="EMBL" id="FNRJ01000020">
    <property type="protein sequence ID" value="SEB13202.1"/>
    <property type="molecule type" value="Genomic_DNA"/>
</dbReference>
<keyword evidence="2" id="KW-1003">Cell membrane</keyword>
<dbReference type="PANTHER" id="PTHR36115:SF10">
    <property type="entry name" value="RDD DOMAIN-CONTAINING PROTEIN"/>
    <property type="match status" value="1"/>
</dbReference>
<evidence type="ECO:0000256" key="3">
    <source>
        <dbReference type="ARBA" id="ARBA00022692"/>
    </source>
</evidence>
<accession>A0A1H4GWZ8</accession>
<keyword evidence="4 6" id="KW-1133">Transmembrane helix</keyword>
<evidence type="ECO:0000313" key="9">
    <source>
        <dbReference type="Proteomes" id="UP000242469"/>
    </source>
</evidence>
<dbReference type="InterPro" id="IPR051791">
    <property type="entry name" value="Pra-immunoreactive"/>
</dbReference>
<keyword evidence="5 6" id="KW-0472">Membrane</keyword>
<evidence type="ECO:0000256" key="1">
    <source>
        <dbReference type="ARBA" id="ARBA00004651"/>
    </source>
</evidence>
<gene>
    <name evidence="8" type="ORF">SAMN02745729_12053</name>
</gene>
<dbReference type="Proteomes" id="UP000242469">
    <property type="component" value="Unassembled WGS sequence"/>
</dbReference>
<evidence type="ECO:0000313" key="8">
    <source>
        <dbReference type="EMBL" id="SEB13202.1"/>
    </source>
</evidence>
<evidence type="ECO:0000256" key="4">
    <source>
        <dbReference type="ARBA" id="ARBA00022989"/>
    </source>
</evidence>
<evidence type="ECO:0000259" key="7">
    <source>
        <dbReference type="Pfam" id="PF06271"/>
    </source>
</evidence>
<dbReference type="PANTHER" id="PTHR36115">
    <property type="entry name" value="PROLINE-RICH ANTIGEN HOMOLOG-RELATED"/>
    <property type="match status" value="1"/>
</dbReference>
<protein>
    <submittedName>
        <fullName evidence="8">Uncharacterized membrane protein YckC, RDD family</fullName>
    </submittedName>
</protein>
<dbReference type="Pfam" id="PF06271">
    <property type="entry name" value="RDD"/>
    <property type="match status" value="1"/>
</dbReference>
<evidence type="ECO:0000256" key="6">
    <source>
        <dbReference type="SAM" id="Phobius"/>
    </source>
</evidence>
<dbReference type="AlphaFoldDB" id="A0A1H4GWZ8"/>